<keyword evidence="5 10" id="KW-0285">Flavoprotein</keyword>
<dbReference type="KEGG" id="soe:110795731"/>
<dbReference type="GO" id="GO:0033539">
    <property type="term" value="P:fatty acid beta-oxidation using acyl-CoA dehydrogenase"/>
    <property type="evidence" value="ECO:0000318"/>
    <property type="project" value="GO_Central"/>
</dbReference>
<evidence type="ECO:0000256" key="6">
    <source>
        <dbReference type="ARBA" id="ARBA00022827"/>
    </source>
</evidence>
<dbReference type="Proteomes" id="UP000813463">
    <property type="component" value="Chromosome 4"/>
</dbReference>
<feature type="domain" description="Electron transfer flavoprotein alpha/beta-subunit N-terminal" evidence="12">
    <location>
        <begin position="31"/>
        <end position="222"/>
    </location>
</feature>
<evidence type="ECO:0000256" key="4">
    <source>
        <dbReference type="ARBA" id="ARBA00022448"/>
    </source>
</evidence>
<dbReference type="InterPro" id="IPR014729">
    <property type="entry name" value="Rossmann-like_a/b/a_fold"/>
</dbReference>
<dbReference type="Gene3D" id="3.40.50.1220">
    <property type="entry name" value="TPP-binding domain"/>
    <property type="match status" value="1"/>
</dbReference>
<dbReference type="Gene3D" id="3.40.50.620">
    <property type="entry name" value="HUPs"/>
    <property type="match status" value="1"/>
</dbReference>
<comment type="subcellular location">
    <subcellularLocation>
        <location evidence="1 10">Mitochondrion matrix</location>
    </subcellularLocation>
</comment>
<comment type="function">
    <text evidence="10">The electron transfer flavoprotein serves as a specific electron acceptor for several dehydrogenases, including five acyl-CoA dehydrogenases, glutaryl-CoA and sarcosine dehydrogenase. It transfers the electrons to the main mitochondrial respiratory chain via ETF-ubiquinone oxidoreductase (ETF dehydrogenase).</text>
</comment>
<evidence type="ECO:0000256" key="10">
    <source>
        <dbReference type="PIRNR" id="PIRNR000089"/>
    </source>
</evidence>
<evidence type="ECO:0000256" key="8">
    <source>
        <dbReference type="ARBA" id="ARBA00022982"/>
    </source>
</evidence>
<proteinExistence type="inferred from homology"/>
<dbReference type="PANTHER" id="PTHR43153">
    <property type="entry name" value="ELECTRON TRANSFER FLAVOPROTEIN ALPHA"/>
    <property type="match status" value="1"/>
</dbReference>
<dbReference type="GO" id="GO:0005759">
    <property type="term" value="C:mitochondrial matrix"/>
    <property type="evidence" value="ECO:0007669"/>
    <property type="project" value="UniProtKB-SubCell"/>
</dbReference>
<organism evidence="13 14">
    <name type="scientific">Spinacia oleracea</name>
    <name type="common">Spinach</name>
    <dbReference type="NCBI Taxonomy" id="3562"/>
    <lineage>
        <taxon>Eukaryota</taxon>
        <taxon>Viridiplantae</taxon>
        <taxon>Streptophyta</taxon>
        <taxon>Embryophyta</taxon>
        <taxon>Tracheophyta</taxon>
        <taxon>Spermatophyta</taxon>
        <taxon>Magnoliopsida</taxon>
        <taxon>eudicotyledons</taxon>
        <taxon>Gunneridae</taxon>
        <taxon>Pentapetalae</taxon>
        <taxon>Caryophyllales</taxon>
        <taxon>Chenopodiaceae</taxon>
        <taxon>Chenopodioideae</taxon>
        <taxon>Anserineae</taxon>
        <taxon>Spinacia</taxon>
    </lineage>
</organism>
<feature type="binding site" evidence="11">
    <location>
        <begin position="281"/>
        <end position="285"/>
    </location>
    <ligand>
        <name>FAD</name>
        <dbReference type="ChEBI" id="CHEBI:57692"/>
    </ligand>
</feature>
<dbReference type="PIRSF" id="PIRSF000089">
    <property type="entry name" value="Electra_flavoP_a"/>
    <property type="match status" value="1"/>
</dbReference>
<dbReference type="InterPro" id="IPR033947">
    <property type="entry name" value="ETF_alpha_N"/>
</dbReference>
<dbReference type="InterPro" id="IPR014730">
    <property type="entry name" value="ETF_a/b_N"/>
</dbReference>
<dbReference type="FunFam" id="3.40.50.1220:FF:000001">
    <property type="entry name" value="Electron transfer flavoprotein, alpha subunit"/>
    <property type="match status" value="1"/>
</dbReference>
<dbReference type="InterPro" id="IPR014731">
    <property type="entry name" value="ETF_asu_C"/>
</dbReference>
<accession>A0A9R0IW39</accession>
<dbReference type="InterPro" id="IPR029035">
    <property type="entry name" value="DHS-like_NAD/FAD-binding_dom"/>
</dbReference>
<dbReference type="InterPro" id="IPR018206">
    <property type="entry name" value="ETF_asu_C_CS"/>
</dbReference>
<dbReference type="PROSITE" id="PS00696">
    <property type="entry name" value="ETF_ALPHA"/>
    <property type="match status" value="1"/>
</dbReference>
<feature type="binding site" evidence="11">
    <location>
        <begin position="267"/>
        <end position="268"/>
    </location>
    <ligand>
        <name>FAD</name>
        <dbReference type="ChEBI" id="CHEBI:57692"/>
    </ligand>
</feature>
<dbReference type="OrthoDB" id="1715808at2759"/>
<dbReference type="InterPro" id="IPR001308">
    <property type="entry name" value="ETF_a/FixB"/>
</dbReference>
<dbReference type="SMART" id="SM00893">
    <property type="entry name" value="ETF"/>
    <property type="match status" value="1"/>
</dbReference>
<evidence type="ECO:0000313" key="13">
    <source>
        <dbReference type="Proteomes" id="UP000813463"/>
    </source>
</evidence>
<comment type="subunit">
    <text evidence="3 10">Heterodimer of an alpha and a beta subunit.</text>
</comment>
<evidence type="ECO:0000256" key="7">
    <source>
        <dbReference type="ARBA" id="ARBA00022946"/>
    </source>
</evidence>
<evidence type="ECO:0000313" key="14">
    <source>
        <dbReference type="RefSeq" id="XP_021856441.1"/>
    </source>
</evidence>
<keyword evidence="9 10" id="KW-0496">Mitochondrion</keyword>
<feature type="binding site" evidence="11">
    <location>
        <position position="319"/>
    </location>
    <ligand>
        <name>FAD</name>
        <dbReference type="ChEBI" id="CHEBI:57692"/>
    </ligand>
</feature>
<dbReference type="FunFam" id="3.40.50.620:FF:000157">
    <property type="entry name" value="Electron transfer flavoprotein subunit alpha, mitochondrial"/>
    <property type="match status" value="1"/>
</dbReference>
<dbReference type="Pfam" id="PF00766">
    <property type="entry name" value="ETF_alpha"/>
    <property type="match status" value="1"/>
</dbReference>
<evidence type="ECO:0000256" key="3">
    <source>
        <dbReference type="ARBA" id="ARBA00011355"/>
    </source>
</evidence>
<dbReference type="Pfam" id="PF01012">
    <property type="entry name" value="ETF"/>
    <property type="match status" value="1"/>
</dbReference>
<gene>
    <name evidence="14" type="primary">LOC110795731</name>
</gene>
<evidence type="ECO:0000256" key="11">
    <source>
        <dbReference type="PIRSR" id="PIRSR000089-1"/>
    </source>
</evidence>
<keyword evidence="8 10" id="KW-0249">Electron transport</keyword>
<keyword evidence="13" id="KW-1185">Reference proteome</keyword>
<keyword evidence="7" id="KW-0809">Transit peptide</keyword>
<evidence type="ECO:0000256" key="9">
    <source>
        <dbReference type="ARBA" id="ARBA00023128"/>
    </source>
</evidence>
<dbReference type="SUPFAM" id="SSF52467">
    <property type="entry name" value="DHS-like NAD/FAD-binding domain"/>
    <property type="match status" value="1"/>
</dbReference>
<dbReference type="CDD" id="cd01715">
    <property type="entry name" value="ETF_alpha"/>
    <property type="match status" value="1"/>
</dbReference>
<dbReference type="RefSeq" id="XP_021856441.1">
    <property type="nucleotide sequence ID" value="XM_022000749.2"/>
</dbReference>
<keyword evidence="4 10" id="KW-0813">Transport</keyword>
<sequence length="353" mass="37608">MAVVGAMLRALRLRNAHVSLRQTSTSRFISTLVLAEHEGGSINSSSISSVEAAKCLNEDNSISMLLAGSGPSLQQAATHASLCHPLISQVLVADSDKLMHPLAETWANLVELVHKKGGYTHILASSGSFGKNILPRAAALLDVSPVTDVIEISESCQFVRPIYAGNALCKVKYTGESPCMLTIRSPSFPVPASETRSSAAPITQVDLSTFDEVEKSRFVKRSSQETERPDLGNARIVVTGGRGLKSAENFKMIEKLAEKLDAAVGATRAAVDAGFIPNELQVGQTGKIVAPELYMAFGVSGAIQHVAGMRDSKVIVAVNKDADAPIFQVADYGVVGDLFEIIPELLEKLPEKK</sequence>
<dbReference type="GO" id="GO:0009055">
    <property type="term" value="F:electron transfer activity"/>
    <property type="evidence" value="ECO:0000318"/>
    <property type="project" value="GO_Central"/>
</dbReference>
<evidence type="ECO:0000256" key="5">
    <source>
        <dbReference type="ARBA" id="ARBA00022630"/>
    </source>
</evidence>
<keyword evidence="6 10" id="KW-0274">FAD</keyword>
<feature type="binding site" evidence="11">
    <location>
        <begin position="298"/>
        <end position="305"/>
    </location>
    <ligand>
        <name>FAD</name>
        <dbReference type="ChEBI" id="CHEBI:57692"/>
    </ligand>
</feature>
<comment type="cofactor">
    <cofactor evidence="10 11">
        <name>FAD</name>
        <dbReference type="ChEBI" id="CHEBI:57692"/>
    </cofactor>
    <text evidence="10 11">Binds 1 FAD per dimer.</text>
</comment>
<protein>
    <recommendedName>
        <fullName evidence="10">Electron transfer flavoprotein subunit alpha</fullName>
        <shortName evidence="10">Alpha-ETF</shortName>
    </recommendedName>
</protein>
<name>A0A9R0IW39_SPIOL</name>
<dbReference type="GO" id="GO:0005739">
    <property type="term" value="C:mitochondrion"/>
    <property type="evidence" value="ECO:0000318"/>
    <property type="project" value="GO_Central"/>
</dbReference>
<evidence type="ECO:0000256" key="2">
    <source>
        <dbReference type="ARBA" id="ARBA00005817"/>
    </source>
</evidence>
<evidence type="ECO:0000256" key="1">
    <source>
        <dbReference type="ARBA" id="ARBA00004305"/>
    </source>
</evidence>
<dbReference type="GO" id="GO:0050660">
    <property type="term" value="F:flavin adenine dinucleotide binding"/>
    <property type="evidence" value="ECO:0000318"/>
    <property type="project" value="GO_Central"/>
</dbReference>
<reference evidence="14" key="2">
    <citation type="submission" date="2025-08" db="UniProtKB">
        <authorList>
            <consortium name="RefSeq"/>
        </authorList>
    </citation>
    <scope>IDENTIFICATION</scope>
    <source>
        <tissue evidence="14">Leaf</tissue>
    </source>
</reference>
<dbReference type="SUPFAM" id="SSF52402">
    <property type="entry name" value="Adenine nucleotide alpha hydrolases-like"/>
    <property type="match status" value="1"/>
</dbReference>
<feature type="binding site" evidence="11">
    <location>
        <position position="242"/>
    </location>
    <ligand>
        <name>FAD</name>
        <dbReference type="ChEBI" id="CHEBI:57692"/>
    </ligand>
</feature>
<dbReference type="GeneID" id="110795731"/>
<dbReference type="AlphaFoldDB" id="A0A9R0IW39"/>
<dbReference type="PANTHER" id="PTHR43153:SF1">
    <property type="entry name" value="ELECTRON TRANSFER FLAVOPROTEIN SUBUNIT ALPHA, MITOCHONDRIAL"/>
    <property type="match status" value="1"/>
</dbReference>
<evidence type="ECO:0000259" key="12">
    <source>
        <dbReference type="SMART" id="SM00893"/>
    </source>
</evidence>
<reference evidence="13" key="1">
    <citation type="journal article" date="2021" name="Nat. Commun.">
        <title>Genomic analyses provide insights into spinach domestication and the genetic basis of agronomic traits.</title>
        <authorList>
            <person name="Cai X."/>
            <person name="Sun X."/>
            <person name="Xu C."/>
            <person name="Sun H."/>
            <person name="Wang X."/>
            <person name="Ge C."/>
            <person name="Zhang Z."/>
            <person name="Wang Q."/>
            <person name="Fei Z."/>
            <person name="Jiao C."/>
            <person name="Wang Q."/>
        </authorList>
    </citation>
    <scope>NUCLEOTIDE SEQUENCE [LARGE SCALE GENOMIC DNA]</scope>
    <source>
        <strain evidence="13">cv. Varoflay</strain>
    </source>
</reference>
<comment type="similarity">
    <text evidence="2 10">Belongs to the ETF alpha-subunit/FixB family.</text>
</comment>